<keyword evidence="6" id="KW-1185">Reference proteome</keyword>
<sequence>MSSDLSAVGHLRDACMRNDLAKVKRLFRHRLVDSANAAEVLEAARDPRIMLLLLENGAEPNVIPIKLVRSIDKLRLLVDFGYDVGAKGHLILEDYADDADTLDWLLDLGADINRTDERRTSDGQYLYTGATDTSLHVLNRVAARGNIKLFDHLVSRGADPHRSFALHCASKCKDPEVSVAMVSHLLDHHKLDVYANNEDLRNFFHDPPDSGTPLTNAIYRRNLAVVKELIRRGVDPNHRYHASEAIGYHNFEEGFLPALPILLEAGADADEALKSAIFSSHLEAAKICLDFGADPESGLQYAQTKHAEDEEREREDDEFHESLGYSENEDAEEERRIVREKRGAMVKLLENSRSASTGK</sequence>
<dbReference type="Proteomes" id="UP000660729">
    <property type="component" value="Unassembled WGS sequence"/>
</dbReference>
<proteinExistence type="predicted"/>
<dbReference type="AlphaFoldDB" id="A0A8H6RGS8"/>
<evidence type="ECO:0000256" key="2">
    <source>
        <dbReference type="ARBA" id="ARBA00023043"/>
    </source>
</evidence>
<dbReference type="SUPFAM" id="SSF48403">
    <property type="entry name" value="Ankyrin repeat"/>
    <property type="match status" value="1"/>
</dbReference>
<keyword evidence="1" id="KW-0677">Repeat</keyword>
<evidence type="ECO:0000313" key="5">
    <source>
        <dbReference type="EMBL" id="KAF7190796.1"/>
    </source>
</evidence>
<dbReference type="PANTHER" id="PTHR24189:SF50">
    <property type="entry name" value="ANKYRIN REPEAT AND SOCS BOX PROTEIN 2"/>
    <property type="match status" value="1"/>
</dbReference>
<evidence type="ECO:0008006" key="7">
    <source>
        <dbReference type="Google" id="ProtNLM"/>
    </source>
</evidence>
<dbReference type="OrthoDB" id="3641574at2759"/>
<reference evidence="5" key="1">
    <citation type="submission" date="2020-04" db="EMBL/GenBank/DDBJ databases">
        <title>Draft genome resource of the tomato pathogen Pseudocercospora fuligena.</title>
        <authorList>
            <person name="Zaccaron A."/>
        </authorList>
    </citation>
    <scope>NUCLEOTIDE SEQUENCE</scope>
    <source>
        <strain evidence="5">PF001</strain>
    </source>
</reference>
<dbReference type="Gene3D" id="1.25.40.20">
    <property type="entry name" value="Ankyrin repeat-containing domain"/>
    <property type="match status" value="2"/>
</dbReference>
<dbReference type="InterPro" id="IPR002110">
    <property type="entry name" value="Ankyrin_rpt"/>
</dbReference>
<feature type="region of interest" description="Disordered" evidence="4">
    <location>
        <begin position="300"/>
        <end position="335"/>
    </location>
</feature>
<keyword evidence="2 3" id="KW-0040">ANK repeat</keyword>
<evidence type="ECO:0000256" key="1">
    <source>
        <dbReference type="ARBA" id="ARBA00022737"/>
    </source>
</evidence>
<protein>
    <recommendedName>
        <fullName evidence="7">Ankyrin</fullName>
    </recommendedName>
</protein>
<gene>
    <name evidence="5" type="ORF">HII31_07955</name>
</gene>
<dbReference type="Pfam" id="PF12796">
    <property type="entry name" value="Ank_2"/>
    <property type="match status" value="1"/>
</dbReference>
<comment type="caution">
    <text evidence="5">The sequence shown here is derived from an EMBL/GenBank/DDBJ whole genome shotgun (WGS) entry which is preliminary data.</text>
</comment>
<dbReference type="InterPro" id="IPR036770">
    <property type="entry name" value="Ankyrin_rpt-contain_sf"/>
</dbReference>
<feature type="compositionally biased region" description="Acidic residues" evidence="4">
    <location>
        <begin position="310"/>
        <end position="319"/>
    </location>
</feature>
<accession>A0A8H6RGS8</accession>
<name>A0A8H6RGS8_9PEZI</name>
<dbReference type="PROSITE" id="PS50088">
    <property type="entry name" value="ANK_REPEAT"/>
    <property type="match status" value="1"/>
</dbReference>
<dbReference type="EMBL" id="JABCIY010000168">
    <property type="protein sequence ID" value="KAF7190796.1"/>
    <property type="molecule type" value="Genomic_DNA"/>
</dbReference>
<evidence type="ECO:0000256" key="4">
    <source>
        <dbReference type="SAM" id="MobiDB-lite"/>
    </source>
</evidence>
<evidence type="ECO:0000313" key="6">
    <source>
        <dbReference type="Proteomes" id="UP000660729"/>
    </source>
</evidence>
<organism evidence="5 6">
    <name type="scientific">Pseudocercospora fuligena</name>
    <dbReference type="NCBI Taxonomy" id="685502"/>
    <lineage>
        <taxon>Eukaryota</taxon>
        <taxon>Fungi</taxon>
        <taxon>Dikarya</taxon>
        <taxon>Ascomycota</taxon>
        <taxon>Pezizomycotina</taxon>
        <taxon>Dothideomycetes</taxon>
        <taxon>Dothideomycetidae</taxon>
        <taxon>Mycosphaerellales</taxon>
        <taxon>Mycosphaerellaceae</taxon>
        <taxon>Pseudocercospora</taxon>
    </lineage>
</organism>
<dbReference type="PANTHER" id="PTHR24189">
    <property type="entry name" value="MYOTROPHIN"/>
    <property type="match status" value="1"/>
</dbReference>
<dbReference type="SMART" id="SM00248">
    <property type="entry name" value="ANK"/>
    <property type="match status" value="5"/>
</dbReference>
<dbReference type="InterPro" id="IPR050745">
    <property type="entry name" value="Multifunctional_regulatory"/>
</dbReference>
<evidence type="ECO:0000256" key="3">
    <source>
        <dbReference type="PROSITE-ProRule" id="PRU00023"/>
    </source>
</evidence>
<feature type="repeat" description="ANK" evidence="3">
    <location>
        <begin position="209"/>
        <end position="241"/>
    </location>
</feature>